<evidence type="ECO:0000256" key="1">
    <source>
        <dbReference type="ARBA" id="ARBA00004173"/>
    </source>
</evidence>
<name>A0A4Q9MYT1_9APHY</name>
<protein>
    <recommendedName>
        <fullName evidence="7">HIG1 domain-containing protein</fullName>
    </recommendedName>
</protein>
<evidence type="ECO:0000259" key="7">
    <source>
        <dbReference type="PROSITE" id="PS51503"/>
    </source>
</evidence>
<dbReference type="OrthoDB" id="1915122at2759"/>
<feature type="transmembrane region" description="Helical" evidence="6">
    <location>
        <begin position="149"/>
        <end position="169"/>
    </location>
</feature>
<organism evidence="8">
    <name type="scientific">Dichomitus squalens</name>
    <dbReference type="NCBI Taxonomy" id="114155"/>
    <lineage>
        <taxon>Eukaryota</taxon>
        <taxon>Fungi</taxon>
        <taxon>Dikarya</taxon>
        <taxon>Basidiomycota</taxon>
        <taxon>Agaricomycotina</taxon>
        <taxon>Agaricomycetes</taxon>
        <taxon>Polyporales</taxon>
        <taxon>Polyporaceae</taxon>
        <taxon>Dichomitus</taxon>
    </lineage>
</organism>
<feature type="transmembrane region" description="Helical" evidence="6">
    <location>
        <begin position="21"/>
        <end position="39"/>
    </location>
</feature>
<sequence length="220" mass="24603">MKIVSKEQQDAQQRATIIGGLKGMAGGFAVSIPASLYLQRTNAYYRRLQPSLKAFGVIMVVVPAFVISAEHAGQKYEQEQWHDAGKAELDAQQRRQEARWESLTPGQKISDFVRRHEYGVIVGSWAVAMAGALRYVMKDPLQSTTQKVVQARVWAQGLTIGIIIAAGILTHSQRSKELESMDEHNVRHLPPDHSWLDVLQEQEKEKEREDAGSTNTRGAL</sequence>
<feature type="compositionally biased region" description="Basic and acidic residues" evidence="5">
    <location>
        <begin position="199"/>
        <end position="211"/>
    </location>
</feature>
<evidence type="ECO:0000256" key="2">
    <source>
        <dbReference type="ARBA" id="ARBA00022692"/>
    </source>
</evidence>
<keyword evidence="4 6" id="KW-0472">Membrane</keyword>
<accession>A0A4Q9MYT1</accession>
<dbReference type="EMBL" id="ML143393">
    <property type="protein sequence ID" value="TBU32925.1"/>
    <property type="molecule type" value="Genomic_DNA"/>
</dbReference>
<keyword evidence="2 6" id="KW-0812">Transmembrane</keyword>
<keyword evidence="3 6" id="KW-1133">Transmembrane helix</keyword>
<gene>
    <name evidence="8" type="ORF">BD311DRAFT_686337</name>
</gene>
<dbReference type="PROSITE" id="PS51503">
    <property type="entry name" value="HIG1"/>
    <property type="match status" value="1"/>
</dbReference>
<dbReference type="PANTHER" id="PTHR28018:SF3">
    <property type="entry name" value="RESPIRATORY SUPERCOMPLEX FACTOR 2, MITOCHONDRIAL"/>
    <property type="match status" value="1"/>
</dbReference>
<dbReference type="Pfam" id="PF04588">
    <property type="entry name" value="HIG_1_N"/>
    <property type="match status" value="1"/>
</dbReference>
<evidence type="ECO:0000256" key="6">
    <source>
        <dbReference type="SAM" id="Phobius"/>
    </source>
</evidence>
<evidence type="ECO:0000256" key="3">
    <source>
        <dbReference type="ARBA" id="ARBA00022989"/>
    </source>
</evidence>
<evidence type="ECO:0000256" key="4">
    <source>
        <dbReference type="ARBA" id="ARBA00023136"/>
    </source>
</evidence>
<comment type="subcellular location">
    <subcellularLocation>
        <location evidence="1">Mitochondrion</location>
    </subcellularLocation>
</comment>
<feature type="transmembrane region" description="Helical" evidence="6">
    <location>
        <begin position="118"/>
        <end position="137"/>
    </location>
</feature>
<dbReference type="AlphaFoldDB" id="A0A4Q9MYT1"/>
<feature type="domain" description="HIG1" evidence="7">
    <location>
        <begin position="90"/>
        <end position="181"/>
    </location>
</feature>
<dbReference type="PANTHER" id="PTHR28018">
    <property type="entry name" value="RESPIRATORY SUPERCOMPLEX FACTOR 2, MITOCHONDRIAL"/>
    <property type="match status" value="1"/>
</dbReference>
<dbReference type="InterPro" id="IPR007667">
    <property type="entry name" value="Hypoxia_induced_domain"/>
</dbReference>
<evidence type="ECO:0000313" key="8">
    <source>
        <dbReference type="EMBL" id="TBU32925.1"/>
    </source>
</evidence>
<dbReference type="Proteomes" id="UP000292957">
    <property type="component" value="Unassembled WGS sequence"/>
</dbReference>
<proteinExistence type="predicted"/>
<reference evidence="8" key="1">
    <citation type="submission" date="2019-01" db="EMBL/GenBank/DDBJ databases">
        <title>Draft genome sequences of three monokaryotic isolates of the white-rot basidiomycete fungus Dichomitus squalens.</title>
        <authorList>
            <consortium name="DOE Joint Genome Institute"/>
            <person name="Lopez S.C."/>
            <person name="Andreopoulos B."/>
            <person name="Pangilinan J."/>
            <person name="Lipzen A."/>
            <person name="Riley R."/>
            <person name="Ahrendt S."/>
            <person name="Ng V."/>
            <person name="Barry K."/>
            <person name="Daum C."/>
            <person name="Grigoriev I.V."/>
            <person name="Hilden K.S."/>
            <person name="Makela M.R."/>
            <person name="de Vries R.P."/>
        </authorList>
    </citation>
    <scope>NUCLEOTIDE SEQUENCE [LARGE SCALE GENOMIC DNA]</scope>
    <source>
        <strain evidence="8">OM18370.1</strain>
    </source>
</reference>
<evidence type="ECO:0000256" key="5">
    <source>
        <dbReference type="SAM" id="MobiDB-lite"/>
    </source>
</evidence>
<feature type="region of interest" description="Disordered" evidence="5">
    <location>
        <begin position="199"/>
        <end position="220"/>
    </location>
</feature>
<dbReference type="GO" id="GO:0033617">
    <property type="term" value="P:mitochondrial respiratory chain complex IV assembly"/>
    <property type="evidence" value="ECO:0007669"/>
    <property type="project" value="TreeGrafter"/>
</dbReference>
<dbReference type="InterPro" id="IPR040153">
    <property type="entry name" value="Rcf2"/>
</dbReference>
<dbReference type="GO" id="GO:0005739">
    <property type="term" value="C:mitochondrion"/>
    <property type="evidence" value="ECO:0007669"/>
    <property type="project" value="UniProtKB-SubCell"/>
</dbReference>